<dbReference type="AlphaFoldDB" id="A0A6P6MB34"/>
<dbReference type="Proteomes" id="UP000515129">
    <property type="component" value="Chromosome 49"/>
</dbReference>
<dbReference type="PANTHER" id="PTHR28673">
    <property type="entry name" value="TRANSMEMBRANE PROTEIN 108"/>
    <property type="match status" value="1"/>
</dbReference>
<evidence type="ECO:0000313" key="3">
    <source>
        <dbReference type="Proteomes" id="UP000515129"/>
    </source>
</evidence>
<dbReference type="RefSeq" id="XP_026093542.1">
    <property type="nucleotide sequence ID" value="XM_026237757.1"/>
</dbReference>
<dbReference type="GO" id="GO:0010008">
    <property type="term" value="C:endosome membrane"/>
    <property type="evidence" value="ECO:0007669"/>
    <property type="project" value="TreeGrafter"/>
</dbReference>
<dbReference type="InterPro" id="IPR031508">
    <property type="entry name" value="TMEM108"/>
</dbReference>
<dbReference type="GO" id="GO:0097484">
    <property type="term" value="P:dendrite extension"/>
    <property type="evidence" value="ECO:0007669"/>
    <property type="project" value="TreeGrafter"/>
</dbReference>
<name>A0A6P6MB34_CARAU</name>
<feature type="signal peptide" evidence="2">
    <location>
        <begin position="1"/>
        <end position="28"/>
    </location>
</feature>
<dbReference type="KEGG" id="caua:113066109"/>
<feature type="transmembrane region" description="Helical" evidence="1">
    <location>
        <begin position="412"/>
        <end position="434"/>
    </location>
</feature>
<dbReference type="Pfam" id="PF15759">
    <property type="entry name" value="TMEM108"/>
    <property type="match status" value="1"/>
</dbReference>
<keyword evidence="1" id="KW-0812">Transmembrane</keyword>
<keyword evidence="3" id="KW-1185">Reference proteome</keyword>
<accession>A0A6P6MB34</accession>
<reference evidence="4" key="1">
    <citation type="submission" date="2025-08" db="UniProtKB">
        <authorList>
            <consortium name="RefSeq"/>
        </authorList>
    </citation>
    <scope>IDENTIFICATION</scope>
    <source>
        <strain evidence="4">Wakin</strain>
        <tissue evidence="4">Muscle</tissue>
    </source>
</reference>
<keyword evidence="2" id="KW-0732">Signal</keyword>
<dbReference type="GO" id="GO:0008090">
    <property type="term" value="P:retrograde axonal transport"/>
    <property type="evidence" value="ECO:0007669"/>
    <property type="project" value="TreeGrafter"/>
</dbReference>
<dbReference type="GO" id="GO:1904115">
    <property type="term" value="C:axon cytoplasm"/>
    <property type="evidence" value="ECO:0007669"/>
    <property type="project" value="GOC"/>
</dbReference>
<sequence length="515" mass="55930">MKRSLQVLPHQLLSVLLILSLPVGLVFSAKEPDPNQTHRDLVSMSTRSRILTTLSPGPLGWHEGSSTGDLRIQSLASLEAISRPTTVSSSQTAKNNVPSAKFQTIQTTTVGVHSFGPRDQASLRISLSEAEVPQLTTRSMFNRTSSGFFTTKTQDQNFSTNTNKPSTIRRQKVNQSEFSSVVHINQTTATGSYSRNQVTNSGSDHSFLSGTKSDMAINGKGLLGTTYTGEMGVKEPTDPIQHLPSSSFTSTFKTHKGQNTYKEASQHTITLRDVSSTENLTLGKGIHPFAQTGIQSPPPSPYNHVIISDPTPSAKSTNFVEVQDGRNGTTNMTTDSLFSLKDATDVINSTDASWPAVNDLDISEAPSTASGSYMNRQVPATTQGPWGSGNQSAPALGPSHEKNTICLDKMNIVWLVLAISVPVSSCSVLLTVCCMRKKKKSATQENNMSYWNDAITMDYFTRHAVELPCEIQSLETEEQETCLPPNGDYSDSGVVLVNPFCQETLFINRDKASDI</sequence>
<dbReference type="GO" id="GO:0014069">
    <property type="term" value="C:postsynaptic density"/>
    <property type="evidence" value="ECO:0007669"/>
    <property type="project" value="TreeGrafter"/>
</dbReference>
<evidence type="ECO:0000256" key="1">
    <source>
        <dbReference type="SAM" id="Phobius"/>
    </source>
</evidence>
<feature type="chain" id="PRO_5027560170" evidence="2">
    <location>
        <begin position="29"/>
        <end position="515"/>
    </location>
</feature>
<organism evidence="3 4">
    <name type="scientific">Carassius auratus</name>
    <name type="common">Goldfish</name>
    <dbReference type="NCBI Taxonomy" id="7957"/>
    <lineage>
        <taxon>Eukaryota</taxon>
        <taxon>Metazoa</taxon>
        <taxon>Chordata</taxon>
        <taxon>Craniata</taxon>
        <taxon>Vertebrata</taxon>
        <taxon>Euteleostomi</taxon>
        <taxon>Actinopterygii</taxon>
        <taxon>Neopterygii</taxon>
        <taxon>Teleostei</taxon>
        <taxon>Ostariophysi</taxon>
        <taxon>Cypriniformes</taxon>
        <taxon>Cyprinidae</taxon>
        <taxon>Cyprininae</taxon>
        <taxon>Carassius</taxon>
    </lineage>
</organism>
<dbReference type="PANTHER" id="PTHR28673:SF1">
    <property type="entry name" value="TRANSMEMBRANE PROTEIN 108"/>
    <property type="match status" value="1"/>
</dbReference>
<protein>
    <submittedName>
        <fullName evidence="4">Transmembrane protein 108-like</fullName>
    </submittedName>
</protein>
<keyword evidence="1" id="KW-1133">Transmembrane helix</keyword>
<gene>
    <name evidence="4" type="primary">LOC113066109</name>
</gene>
<evidence type="ECO:0000256" key="2">
    <source>
        <dbReference type="SAM" id="SignalP"/>
    </source>
</evidence>
<proteinExistence type="predicted"/>
<evidence type="ECO:0000313" key="4">
    <source>
        <dbReference type="RefSeq" id="XP_026093542.1"/>
    </source>
</evidence>
<dbReference type="GO" id="GO:0005769">
    <property type="term" value="C:early endosome"/>
    <property type="evidence" value="ECO:0007669"/>
    <property type="project" value="TreeGrafter"/>
</dbReference>
<dbReference type="GeneID" id="113066109"/>
<dbReference type="OrthoDB" id="9944393at2759"/>
<dbReference type="GO" id="GO:0097106">
    <property type="term" value="P:postsynaptic density organization"/>
    <property type="evidence" value="ECO:0007669"/>
    <property type="project" value="TreeGrafter"/>
</dbReference>
<keyword evidence="1" id="KW-0472">Membrane</keyword>